<dbReference type="Gene3D" id="1.20.1160.11">
    <property type="entry name" value="Paired amphipathic helix"/>
    <property type="match status" value="3"/>
</dbReference>
<dbReference type="FunFam" id="1.20.1160.11:FF:000001">
    <property type="entry name" value="Paired amphipathic helix protein Sin3"/>
    <property type="match status" value="1"/>
</dbReference>
<dbReference type="GO" id="GO:0005634">
    <property type="term" value="C:nucleus"/>
    <property type="evidence" value="ECO:0007669"/>
    <property type="project" value="UniProtKB-SubCell"/>
</dbReference>
<dbReference type="InterPro" id="IPR003822">
    <property type="entry name" value="PAH"/>
</dbReference>
<proteinExistence type="predicted"/>
<gene>
    <name evidence="5" type="ORF">DARMORV10_C06P36360.1</name>
</gene>
<organism evidence="5">
    <name type="scientific">Brassica napus</name>
    <name type="common">Rape</name>
    <dbReference type="NCBI Taxonomy" id="3708"/>
    <lineage>
        <taxon>Eukaryota</taxon>
        <taxon>Viridiplantae</taxon>
        <taxon>Streptophyta</taxon>
        <taxon>Embryophyta</taxon>
        <taxon>Tracheophyta</taxon>
        <taxon>Spermatophyta</taxon>
        <taxon>Magnoliopsida</taxon>
        <taxon>eudicotyledons</taxon>
        <taxon>Gunneridae</taxon>
        <taxon>Pentapetalae</taxon>
        <taxon>rosids</taxon>
        <taxon>malvids</taxon>
        <taxon>Brassicales</taxon>
        <taxon>Brassicaceae</taxon>
        <taxon>Brassiceae</taxon>
        <taxon>Brassica</taxon>
    </lineage>
</organism>
<evidence type="ECO:0000313" key="5">
    <source>
        <dbReference type="EMBL" id="CAF2061850.1"/>
    </source>
</evidence>
<dbReference type="Proteomes" id="UP001295469">
    <property type="component" value="Chromosome C06"/>
</dbReference>
<protein>
    <submittedName>
        <fullName evidence="5">(rape) hypothetical protein</fullName>
    </submittedName>
</protein>
<dbReference type="PANTHER" id="PTHR12346:SF0">
    <property type="entry name" value="SIN3A, ISOFORM G"/>
    <property type="match status" value="1"/>
</dbReference>
<dbReference type="InterPro" id="IPR036600">
    <property type="entry name" value="PAH_sf"/>
</dbReference>
<accession>A0A816QNU6</accession>
<evidence type="ECO:0000256" key="3">
    <source>
        <dbReference type="ARBA" id="ARBA00023242"/>
    </source>
</evidence>
<dbReference type="Pfam" id="PF02671">
    <property type="entry name" value="PAH"/>
    <property type="match status" value="3"/>
</dbReference>
<keyword evidence="2" id="KW-0678">Repressor</keyword>
<dbReference type="PROSITE" id="PS51477">
    <property type="entry name" value="PAH"/>
    <property type="match status" value="2"/>
</dbReference>
<dbReference type="SMR" id="A0A816QNU6"/>
<dbReference type="EMBL" id="HG994370">
    <property type="protein sequence ID" value="CAF2061850.1"/>
    <property type="molecule type" value="Genomic_DNA"/>
</dbReference>
<comment type="subcellular location">
    <subcellularLocation>
        <location evidence="1 4">Nucleus</location>
    </subcellularLocation>
</comment>
<reference evidence="5" key="1">
    <citation type="submission" date="2021-01" db="EMBL/GenBank/DDBJ databases">
        <authorList>
            <consortium name="Genoscope - CEA"/>
            <person name="William W."/>
        </authorList>
    </citation>
    <scope>NUCLEOTIDE SEQUENCE</scope>
</reference>
<sequence>MVGDKPTTRDALDYLKIVKKTYQDKLEVYMSFLEVMKDFKAQRTDTCGVILRVKELLKGEKELLLGFNIFLPKGFEITIEGDQTLPDVDFDKAISYMKKIKTRFQGNKMHAYISFLDILNMYKKEKKSIVEIYDEARFQDNDRPYRSFLDSLNMYRNNNRSRTEVLEEFDIFILRDHHDLFVEFTRFTRQ</sequence>
<dbReference type="SUPFAM" id="SSF47762">
    <property type="entry name" value="PAH2 domain"/>
    <property type="match status" value="3"/>
</dbReference>
<evidence type="ECO:0000256" key="2">
    <source>
        <dbReference type="ARBA" id="ARBA00022491"/>
    </source>
</evidence>
<dbReference type="InterPro" id="IPR039774">
    <property type="entry name" value="Sin3-like"/>
</dbReference>
<evidence type="ECO:0000256" key="1">
    <source>
        <dbReference type="ARBA" id="ARBA00004123"/>
    </source>
</evidence>
<dbReference type="GO" id="GO:0003714">
    <property type="term" value="F:transcription corepressor activity"/>
    <property type="evidence" value="ECO:0007669"/>
    <property type="project" value="InterPro"/>
</dbReference>
<evidence type="ECO:0000256" key="4">
    <source>
        <dbReference type="PROSITE-ProRule" id="PRU00810"/>
    </source>
</evidence>
<dbReference type="AlphaFoldDB" id="A0A816QNU6"/>
<dbReference type="PANTHER" id="PTHR12346">
    <property type="entry name" value="SIN3B-RELATED"/>
    <property type="match status" value="1"/>
</dbReference>
<name>A0A816QNU6_BRANA</name>
<keyword evidence="3 4" id="KW-0539">Nucleus</keyword>